<evidence type="ECO:0000313" key="1">
    <source>
        <dbReference type="EMBL" id="KAJ1346753.1"/>
    </source>
</evidence>
<organism evidence="1 3">
    <name type="scientific">Parelaphostrongylus tenuis</name>
    <name type="common">Meningeal worm</name>
    <dbReference type="NCBI Taxonomy" id="148309"/>
    <lineage>
        <taxon>Eukaryota</taxon>
        <taxon>Metazoa</taxon>
        <taxon>Ecdysozoa</taxon>
        <taxon>Nematoda</taxon>
        <taxon>Chromadorea</taxon>
        <taxon>Rhabditida</taxon>
        <taxon>Rhabditina</taxon>
        <taxon>Rhabditomorpha</taxon>
        <taxon>Strongyloidea</taxon>
        <taxon>Metastrongylidae</taxon>
        <taxon>Parelaphostrongylus</taxon>
    </lineage>
</organism>
<dbReference type="EMBL" id="JAHQIW010000220">
    <property type="protein sequence ID" value="KAJ1346753.1"/>
    <property type="molecule type" value="Genomic_DNA"/>
</dbReference>
<proteinExistence type="predicted"/>
<accession>A0AAD5QCG3</accession>
<gene>
    <name evidence="1" type="ORF">KIN20_001650</name>
    <name evidence="2" type="ORF">KIN20_015568</name>
</gene>
<dbReference type="EMBL" id="JAHQIW010003128">
    <property type="protein sequence ID" value="KAJ1357424.1"/>
    <property type="molecule type" value="Genomic_DNA"/>
</dbReference>
<comment type="caution">
    <text evidence="1">The sequence shown here is derived from an EMBL/GenBank/DDBJ whole genome shotgun (WGS) entry which is preliminary data.</text>
</comment>
<reference evidence="1" key="1">
    <citation type="submission" date="2021-06" db="EMBL/GenBank/DDBJ databases">
        <title>Parelaphostrongylus tenuis whole genome reference sequence.</title>
        <authorList>
            <person name="Garwood T.J."/>
            <person name="Larsen P.A."/>
            <person name="Fountain-Jones N.M."/>
            <person name="Garbe J.R."/>
            <person name="Macchietto M.G."/>
            <person name="Kania S.A."/>
            <person name="Gerhold R.W."/>
            <person name="Richards J.E."/>
            <person name="Wolf T.M."/>
        </authorList>
    </citation>
    <scope>NUCLEOTIDE SEQUENCE</scope>
    <source>
        <strain evidence="1">MNPRO001-30</strain>
        <tissue evidence="1">Meninges</tissue>
    </source>
</reference>
<dbReference type="Proteomes" id="UP001196413">
    <property type="component" value="Unassembled WGS sequence"/>
</dbReference>
<keyword evidence="3" id="KW-1185">Reference proteome</keyword>
<evidence type="ECO:0000313" key="2">
    <source>
        <dbReference type="EMBL" id="KAJ1357424.1"/>
    </source>
</evidence>
<evidence type="ECO:0000313" key="3">
    <source>
        <dbReference type="Proteomes" id="UP001196413"/>
    </source>
</evidence>
<sequence length="80" mass="9176">MNHGLFSRVESPTVAPFILYPPLQMDCPRVPEEPIVDELIINAEPDLKDKLQNMSRISKERLLQLAARFRRNGDAQLNAF</sequence>
<protein>
    <submittedName>
        <fullName evidence="1">Uncharacterized protein</fullName>
    </submittedName>
</protein>
<name>A0AAD5QCG3_PARTN</name>
<dbReference type="AlphaFoldDB" id="A0AAD5QCG3"/>